<reference evidence="6 7" key="1">
    <citation type="submission" date="2017-01" db="EMBL/GenBank/DDBJ databases">
        <authorList>
            <person name="Varghese N."/>
            <person name="Submissions S."/>
        </authorList>
    </citation>
    <scope>NUCLEOTIDE SEQUENCE [LARGE SCALE GENOMIC DNA]</scope>
    <source>
        <strain evidence="6 7">DSM 2061</strain>
    </source>
</reference>
<dbReference type="PRINTS" id="PR00038">
    <property type="entry name" value="HTHLUXR"/>
</dbReference>
<keyword evidence="7" id="KW-1185">Reference proteome</keyword>
<evidence type="ECO:0000256" key="2">
    <source>
        <dbReference type="ARBA" id="ARBA00023125"/>
    </source>
</evidence>
<organism evidence="6 7">
    <name type="scientific">Zobellia uliginosa</name>
    <dbReference type="NCBI Taxonomy" id="143224"/>
    <lineage>
        <taxon>Bacteria</taxon>
        <taxon>Pseudomonadati</taxon>
        <taxon>Bacteroidota</taxon>
        <taxon>Flavobacteriia</taxon>
        <taxon>Flavobacteriales</taxon>
        <taxon>Flavobacteriaceae</taxon>
        <taxon>Zobellia</taxon>
    </lineage>
</organism>
<dbReference type="Gene3D" id="3.40.50.2300">
    <property type="match status" value="1"/>
</dbReference>
<dbReference type="SUPFAM" id="SSF52172">
    <property type="entry name" value="CheY-like"/>
    <property type="match status" value="1"/>
</dbReference>
<dbReference type="SMART" id="SM00421">
    <property type="entry name" value="HTH_LUXR"/>
    <property type="match status" value="1"/>
</dbReference>
<dbReference type="InterPro" id="IPR039420">
    <property type="entry name" value="WalR-like"/>
</dbReference>
<gene>
    <name evidence="6" type="ORF">SAMN05421766_11810</name>
</gene>
<dbReference type="RefSeq" id="WP_076457292.1">
    <property type="nucleotide sequence ID" value="NZ_FTOB01000018.1"/>
</dbReference>
<dbReference type="CDD" id="cd06170">
    <property type="entry name" value="LuxR_C_like"/>
    <property type="match status" value="1"/>
</dbReference>
<dbReference type="EMBL" id="FTOB01000018">
    <property type="protein sequence ID" value="SIT16341.1"/>
    <property type="molecule type" value="Genomic_DNA"/>
</dbReference>
<dbReference type="InterPro" id="IPR011006">
    <property type="entry name" value="CheY-like_superfamily"/>
</dbReference>
<evidence type="ECO:0000256" key="1">
    <source>
        <dbReference type="ARBA" id="ARBA00022553"/>
    </source>
</evidence>
<comment type="caution">
    <text evidence="6">The sequence shown here is derived from an EMBL/GenBank/DDBJ whole genome shotgun (WGS) entry which is preliminary data.</text>
</comment>
<feature type="domain" description="Response regulatory" evidence="5">
    <location>
        <begin position="10"/>
        <end position="126"/>
    </location>
</feature>
<evidence type="ECO:0000259" key="4">
    <source>
        <dbReference type="PROSITE" id="PS50043"/>
    </source>
</evidence>
<dbReference type="InterPro" id="IPR058245">
    <property type="entry name" value="NreC/VraR/RcsB-like_REC"/>
</dbReference>
<feature type="domain" description="HTH luxR-type" evidence="4">
    <location>
        <begin position="151"/>
        <end position="216"/>
    </location>
</feature>
<dbReference type="PROSITE" id="PS50043">
    <property type="entry name" value="HTH_LUXR_2"/>
    <property type="match status" value="1"/>
</dbReference>
<evidence type="ECO:0000313" key="6">
    <source>
        <dbReference type="EMBL" id="SIT16341.1"/>
    </source>
</evidence>
<protein>
    <submittedName>
        <fullName evidence="6">Two component transcriptional regulator, LuxR family</fullName>
    </submittedName>
</protein>
<dbReference type="Proteomes" id="UP000185728">
    <property type="component" value="Unassembled WGS sequence"/>
</dbReference>
<dbReference type="CDD" id="cd17535">
    <property type="entry name" value="REC_NarL-like"/>
    <property type="match status" value="1"/>
</dbReference>
<dbReference type="Pfam" id="PF00072">
    <property type="entry name" value="Response_reg"/>
    <property type="match status" value="1"/>
</dbReference>
<evidence type="ECO:0000256" key="3">
    <source>
        <dbReference type="PROSITE-ProRule" id="PRU00169"/>
    </source>
</evidence>
<dbReference type="InterPro" id="IPR001789">
    <property type="entry name" value="Sig_transdc_resp-reg_receiver"/>
</dbReference>
<keyword evidence="1 3" id="KW-0597">Phosphoprotein</keyword>
<dbReference type="InterPro" id="IPR016032">
    <property type="entry name" value="Sig_transdc_resp-reg_C-effctor"/>
</dbReference>
<dbReference type="Pfam" id="PF00196">
    <property type="entry name" value="GerE"/>
    <property type="match status" value="1"/>
</dbReference>
<proteinExistence type="predicted"/>
<sequence length="220" mass="24846">MIAPTNKRTRTLLVDDHPVFLHGLTSILKDCDEIEILNTVTSAEEALQYLENESLGLVITDINLPGMNGIELIKKIKEINPNLPVLVLSMFLGRELVKEILSVETEGYLSKKIKKAELFGAVKKIIHGGTYYSNEITSVMMDLISKKKSGRILSNHELTLREREILQLICQEYSSKEIASKLFISVTTVDSHRRSMFKKTGAKNVIGLIRYAVENNLVMW</sequence>
<dbReference type="PANTHER" id="PTHR43214:SF43">
    <property type="entry name" value="TWO-COMPONENT RESPONSE REGULATOR"/>
    <property type="match status" value="1"/>
</dbReference>
<dbReference type="InterPro" id="IPR000792">
    <property type="entry name" value="Tscrpt_reg_LuxR_C"/>
</dbReference>
<evidence type="ECO:0000313" key="7">
    <source>
        <dbReference type="Proteomes" id="UP000185728"/>
    </source>
</evidence>
<dbReference type="SUPFAM" id="SSF46894">
    <property type="entry name" value="C-terminal effector domain of the bipartite response regulators"/>
    <property type="match status" value="1"/>
</dbReference>
<feature type="modified residue" description="4-aspartylphosphate" evidence="3">
    <location>
        <position position="61"/>
    </location>
</feature>
<dbReference type="Gene3D" id="1.10.10.10">
    <property type="entry name" value="Winged helix-like DNA-binding domain superfamily/Winged helix DNA-binding domain"/>
    <property type="match status" value="1"/>
</dbReference>
<dbReference type="SMART" id="SM00448">
    <property type="entry name" value="REC"/>
    <property type="match status" value="1"/>
</dbReference>
<keyword evidence="2" id="KW-0238">DNA-binding</keyword>
<dbReference type="PROSITE" id="PS50110">
    <property type="entry name" value="RESPONSE_REGULATORY"/>
    <property type="match status" value="1"/>
</dbReference>
<accession>A0ABY1L2B3</accession>
<evidence type="ECO:0000259" key="5">
    <source>
        <dbReference type="PROSITE" id="PS50110"/>
    </source>
</evidence>
<dbReference type="PANTHER" id="PTHR43214">
    <property type="entry name" value="TWO-COMPONENT RESPONSE REGULATOR"/>
    <property type="match status" value="1"/>
</dbReference>
<name>A0ABY1L2B3_9FLAO</name>
<dbReference type="InterPro" id="IPR036388">
    <property type="entry name" value="WH-like_DNA-bd_sf"/>
</dbReference>